<dbReference type="AlphaFoldDB" id="A0A1H8IQ88"/>
<reference evidence="2 3" key="1">
    <citation type="submission" date="2016-10" db="EMBL/GenBank/DDBJ databases">
        <authorList>
            <person name="de Groot N.N."/>
        </authorList>
    </citation>
    <scope>NUCLEOTIDE SEQUENCE [LARGE SCALE GENOMIC DNA]</scope>
    <source>
        <strain evidence="2 3">DSM 16213</strain>
    </source>
</reference>
<gene>
    <name evidence="2" type="ORF">SAMN04488003_1274</name>
</gene>
<evidence type="ECO:0000313" key="3">
    <source>
        <dbReference type="Proteomes" id="UP000199585"/>
    </source>
</evidence>
<feature type="region of interest" description="Disordered" evidence="1">
    <location>
        <begin position="1"/>
        <end position="44"/>
    </location>
</feature>
<dbReference type="EMBL" id="FOCI01000027">
    <property type="protein sequence ID" value="SEN69838.1"/>
    <property type="molecule type" value="Genomic_DNA"/>
</dbReference>
<accession>A0A1H8IQ88</accession>
<dbReference type="Proteomes" id="UP000199585">
    <property type="component" value="Unassembled WGS sequence"/>
</dbReference>
<protein>
    <submittedName>
        <fullName evidence="2">Uncharacterized protein</fullName>
    </submittedName>
</protein>
<evidence type="ECO:0000256" key="1">
    <source>
        <dbReference type="SAM" id="MobiDB-lite"/>
    </source>
</evidence>
<organism evidence="2 3">
    <name type="scientific">Loktanella fryxellensis</name>
    <dbReference type="NCBI Taxonomy" id="245187"/>
    <lineage>
        <taxon>Bacteria</taxon>
        <taxon>Pseudomonadati</taxon>
        <taxon>Pseudomonadota</taxon>
        <taxon>Alphaproteobacteria</taxon>
        <taxon>Rhodobacterales</taxon>
        <taxon>Roseobacteraceae</taxon>
        <taxon>Loktanella</taxon>
    </lineage>
</organism>
<name>A0A1H8IQ88_9RHOB</name>
<sequence length="281" mass="30325">MTKPPTRPNPALAMTAKPRSSISPPRACPVAPESAANAPVRPVPPPPMAHVEMTTDATRTSLITRKCGTCVRSVTVRVDRRRRSRTACLHQRRSQSCCGRQVRTDAYYRRPRWPSRAIVQQRLDRTGLWHPASAHTSHCERVREGSASYSFGTIWPITRQVDDPSARSFPQSLMAAASAAATEWSLARTLIESSAASARLCATTAPKKWSSPRLSITRLPKFCTACGVNPSSNIVSLQLPGSGRRARVSAEVSGISGAASCAAIAEMVITMLHAPYGVPSS</sequence>
<keyword evidence="3" id="KW-1185">Reference proteome</keyword>
<evidence type="ECO:0000313" key="2">
    <source>
        <dbReference type="EMBL" id="SEN69838.1"/>
    </source>
</evidence>
<proteinExistence type="predicted"/>